<proteinExistence type="predicted"/>
<dbReference type="AlphaFoldDB" id="A3DKU2"/>
<dbReference type="STRING" id="399550.Smar_0139"/>
<evidence type="ECO:0000313" key="1">
    <source>
        <dbReference type="EMBL" id="ABN69252.1"/>
    </source>
</evidence>
<dbReference type="HOGENOM" id="CLU_1227709_0_0_2"/>
<accession>A3DKU2</accession>
<dbReference type="GeneID" id="4907171"/>
<dbReference type="eggNOG" id="arCOG03882">
    <property type="taxonomic scope" value="Archaea"/>
</dbReference>
<keyword evidence="2" id="KW-1185">Reference proteome</keyword>
<dbReference type="EMBL" id="CP000575">
    <property type="protein sequence ID" value="ABN69252.1"/>
    <property type="molecule type" value="Genomic_DNA"/>
</dbReference>
<sequence>MKKYQRIIENKNTKLIAFYSRLINFLEDILEDAECDNVYISIPQHSFSSTIFVDGSNCRYDLLDSINAFAEKYDIQVDIGKGNIELTSLYYKVVEEYKQSLHYIMKELAVKSLVNNIEYYLGILFNGKGFLVEGEEDRVVLPNIPQCFSSHTHPSRIPIPSRADIKSIIKLFLDRGVAHAIETVGSTLVIYRTGPLTIDDLDIIRNVEKSNNIIKALELLSRTGNIKILYL</sequence>
<protein>
    <submittedName>
        <fullName evidence="1">Uncharacterized protein</fullName>
    </submittedName>
</protein>
<name>A3DKU2_STAMF</name>
<reference evidence="1 2" key="2">
    <citation type="journal article" date="2009" name="Stand. Genomic Sci.">
        <title>Complete genome sequence of Staphylothermus marinus Stetter and Fiala 1986 type strain F1.</title>
        <authorList>
            <person name="Anderson I.J."/>
            <person name="Sun H."/>
            <person name="Lapidus A."/>
            <person name="Copeland A."/>
            <person name="Glavina Del Rio T."/>
            <person name="Tice H."/>
            <person name="Dalin E."/>
            <person name="Lucas S."/>
            <person name="Barry K."/>
            <person name="Land M."/>
            <person name="Richardson P."/>
            <person name="Huber H."/>
            <person name="Kyrpides N.C."/>
        </authorList>
    </citation>
    <scope>NUCLEOTIDE SEQUENCE [LARGE SCALE GENOMIC DNA]</scope>
    <source>
        <strain evidence="2">ATCC 43588 / DSM 3639 / JCM 9404 / F1</strain>
    </source>
</reference>
<dbReference type="Proteomes" id="UP000000254">
    <property type="component" value="Chromosome"/>
</dbReference>
<evidence type="ECO:0000313" key="2">
    <source>
        <dbReference type="Proteomes" id="UP000000254"/>
    </source>
</evidence>
<dbReference type="RefSeq" id="WP_011838443.1">
    <property type="nucleotide sequence ID" value="NC_009033.1"/>
</dbReference>
<reference evidence="2" key="1">
    <citation type="journal article" date="2009" name="BMC Genomics">
        <title>The complete genome sequence of Staphylothermus marinus reveals differences in sulfur metabolism among heterotrophic Crenarchaeota.</title>
        <authorList>
            <person name="Anderson I.J."/>
            <person name="Dharmarajan L."/>
            <person name="Rodriguez J."/>
            <person name="Hooper S."/>
            <person name="Porat I."/>
            <person name="Ulrich L.E."/>
            <person name="Elkins J.G."/>
            <person name="Mavromatis K."/>
            <person name="Sun H."/>
            <person name="Land M."/>
            <person name="Lapidus A."/>
            <person name="Lucas S."/>
            <person name="Barry K."/>
            <person name="Huber H."/>
            <person name="Zhulin I.B."/>
            <person name="Whitman W.B."/>
            <person name="Mukhopadhyay B."/>
            <person name="Woese C."/>
            <person name="Bristow J."/>
            <person name="Kyrpides N."/>
        </authorList>
    </citation>
    <scope>NUCLEOTIDE SEQUENCE [LARGE SCALE GENOMIC DNA]</scope>
    <source>
        <strain evidence="2">ATCC 43588 / DSM 3639 / JCM 9404 / F1</strain>
    </source>
</reference>
<dbReference type="OrthoDB" id="18172at2157"/>
<organism evidence="1 2">
    <name type="scientific">Staphylothermus marinus (strain ATCC 43588 / DSM 3639 / JCM 9404 / F1)</name>
    <dbReference type="NCBI Taxonomy" id="399550"/>
    <lineage>
        <taxon>Archaea</taxon>
        <taxon>Thermoproteota</taxon>
        <taxon>Thermoprotei</taxon>
        <taxon>Desulfurococcales</taxon>
        <taxon>Desulfurococcaceae</taxon>
        <taxon>Staphylothermus</taxon>
    </lineage>
</organism>
<dbReference type="KEGG" id="smr:Smar_0139"/>
<gene>
    <name evidence="1" type="ordered locus">Smar_0139</name>
</gene>